<keyword evidence="2" id="KW-0378">Hydrolase</keyword>
<sequence length="351" mass="37056">MPVRSRLTACLCAFTLLTAAYVDGAAAAPPAAASVQARWVEEEVSFRVDGMTVYGTWRHPARAGRPIPAVLLIAGSGPTDRDGNSALLSGVNTLKSTAELLSKAGVASLRYDKLGTGKTGLGPYADKVAEVGVGVFERQAQAALAFLARRPGVDRRRLTAIGHSEGALFALLLATRSKTPVRGVALLQPLSRRYLDVISAQVAAQLRAQAQAGLITEAQAKEIEEAMARAVASLRADGTVPPNLPGGLSSLLSPVNAKFLSEIDRLDPPKVAARLKPRTPALLSCSDADIQVSCADVEHLATGLRKAGTTFVRLTGVSHVLKEDPSRTAEHYGDPLPYSRQLKKALQAFAR</sequence>
<dbReference type="InterPro" id="IPR029058">
    <property type="entry name" value="AB_hydrolase_fold"/>
</dbReference>
<dbReference type="EC" id="3.4.-.-" evidence="2"/>
<dbReference type="PANTHER" id="PTHR43265">
    <property type="entry name" value="ESTERASE ESTD"/>
    <property type="match status" value="1"/>
</dbReference>
<name>A0ABV5NDE3_9ACTN</name>
<dbReference type="RefSeq" id="WP_345388466.1">
    <property type="nucleotide sequence ID" value="NZ_BAAAXS010000001.1"/>
</dbReference>
<feature type="signal peptide" evidence="1">
    <location>
        <begin position="1"/>
        <end position="27"/>
    </location>
</feature>
<feature type="chain" id="PRO_5046948356" evidence="1">
    <location>
        <begin position="28"/>
        <end position="351"/>
    </location>
</feature>
<protein>
    <submittedName>
        <fullName evidence="2">Alpha/beta hydrolase family protein</fullName>
        <ecNumber evidence="2">3.4.-.-</ecNumber>
    </submittedName>
</protein>
<accession>A0ABV5NDE3</accession>
<comment type="caution">
    <text evidence="2">The sequence shown here is derived from an EMBL/GenBank/DDBJ whole genome shotgun (WGS) entry which is preliminary data.</text>
</comment>
<evidence type="ECO:0000313" key="3">
    <source>
        <dbReference type="Proteomes" id="UP001589568"/>
    </source>
</evidence>
<dbReference type="EMBL" id="JBHMCF010000002">
    <property type="protein sequence ID" value="MFB9468031.1"/>
    <property type="molecule type" value="Genomic_DNA"/>
</dbReference>
<reference evidence="2 3" key="1">
    <citation type="submission" date="2024-09" db="EMBL/GenBank/DDBJ databases">
        <authorList>
            <person name="Sun Q."/>
            <person name="Mori K."/>
        </authorList>
    </citation>
    <scope>NUCLEOTIDE SEQUENCE [LARGE SCALE GENOMIC DNA]</scope>
    <source>
        <strain evidence="2 3">JCM 3324</strain>
    </source>
</reference>
<gene>
    <name evidence="2" type="ORF">ACFFR3_00855</name>
</gene>
<dbReference type="Proteomes" id="UP001589568">
    <property type="component" value="Unassembled WGS sequence"/>
</dbReference>
<dbReference type="Gene3D" id="3.40.50.1820">
    <property type="entry name" value="alpha/beta hydrolase"/>
    <property type="match status" value="1"/>
</dbReference>
<dbReference type="PANTHER" id="PTHR43265:SF1">
    <property type="entry name" value="ESTERASE ESTD"/>
    <property type="match status" value="1"/>
</dbReference>
<keyword evidence="3" id="KW-1185">Reference proteome</keyword>
<evidence type="ECO:0000256" key="1">
    <source>
        <dbReference type="SAM" id="SignalP"/>
    </source>
</evidence>
<evidence type="ECO:0000313" key="2">
    <source>
        <dbReference type="EMBL" id="MFB9468031.1"/>
    </source>
</evidence>
<keyword evidence="1" id="KW-0732">Signal</keyword>
<proteinExistence type="predicted"/>
<organism evidence="2 3">
    <name type="scientific">Nonomuraea salmonea</name>
    <dbReference type="NCBI Taxonomy" id="46181"/>
    <lineage>
        <taxon>Bacteria</taxon>
        <taxon>Bacillati</taxon>
        <taxon>Actinomycetota</taxon>
        <taxon>Actinomycetes</taxon>
        <taxon>Streptosporangiales</taxon>
        <taxon>Streptosporangiaceae</taxon>
        <taxon>Nonomuraea</taxon>
    </lineage>
</organism>
<dbReference type="GO" id="GO:0016787">
    <property type="term" value="F:hydrolase activity"/>
    <property type="evidence" value="ECO:0007669"/>
    <property type="project" value="UniProtKB-KW"/>
</dbReference>
<dbReference type="InterPro" id="IPR053145">
    <property type="entry name" value="AB_hydrolase_Est10"/>
</dbReference>
<dbReference type="SUPFAM" id="SSF53474">
    <property type="entry name" value="alpha/beta-Hydrolases"/>
    <property type="match status" value="1"/>
</dbReference>